<name>A0ABY9QYH2_9BACT</name>
<proteinExistence type="predicted"/>
<dbReference type="PANTHER" id="PTHR38431">
    <property type="entry name" value="BLL2305 PROTEIN"/>
    <property type="match status" value="1"/>
</dbReference>
<evidence type="ECO:0000313" key="5">
    <source>
        <dbReference type="Proteomes" id="UP001180616"/>
    </source>
</evidence>
<dbReference type="Proteomes" id="UP001180616">
    <property type="component" value="Chromosome"/>
</dbReference>
<protein>
    <submittedName>
        <fullName evidence="4">Helix-turn-helix transcriptional regulator</fullName>
    </submittedName>
</protein>
<accession>A0ABY9QYH2</accession>
<feature type="compositionally biased region" description="Low complexity" evidence="1">
    <location>
        <begin position="131"/>
        <end position="141"/>
    </location>
</feature>
<organism evidence="4 5">
    <name type="scientific">Nitratidesulfovibrio liaohensis</name>
    <dbReference type="NCBI Taxonomy" id="2604158"/>
    <lineage>
        <taxon>Bacteria</taxon>
        <taxon>Pseudomonadati</taxon>
        <taxon>Thermodesulfobacteriota</taxon>
        <taxon>Desulfovibrionia</taxon>
        <taxon>Desulfovibrionales</taxon>
        <taxon>Desulfovibrionaceae</taxon>
        <taxon>Nitratidesulfovibrio</taxon>
    </lineage>
</organism>
<gene>
    <name evidence="4" type="ORF">KPS_002630</name>
</gene>
<dbReference type="InterPro" id="IPR024370">
    <property type="entry name" value="PBP_domain"/>
</dbReference>
<dbReference type="Pfam" id="PF12728">
    <property type="entry name" value="HTH_17"/>
    <property type="match status" value="1"/>
</dbReference>
<evidence type="ECO:0000256" key="1">
    <source>
        <dbReference type="SAM" id="MobiDB-lite"/>
    </source>
</evidence>
<feature type="domain" description="PBP" evidence="2">
    <location>
        <begin position="89"/>
        <end position="298"/>
    </location>
</feature>
<feature type="domain" description="Helix-turn-helix" evidence="3">
    <location>
        <begin position="4"/>
        <end position="53"/>
    </location>
</feature>
<dbReference type="Pfam" id="PF12727">
    <property type="entry name" value="PBP_like"/>
    <property type="match status" value="1"/>
</dbReference>
<dbReference type="EMBL" id="CP133659">
    <property type="protein sequence ID" value="WMW64585.1"/>
    <property type="molecule type" value="Genomic_DNA"/>
</dbReference>
<dbReference type="PANTHER" id="PTHR38431:SF1">
    <property type="entry name" value="BLL2305 PROTEIN"/>
    <property type="match status" value="1"/>
</dbReference>
<reference evidence="4" key="1">
    <citation type="submission" date="2023-09" db="EMBL/GenBank/DDBJ databases">
        <authorList>
            <consortium name="CW5 consortium"/>
            <person name="Lu C.-W."/>
        </authorList>
    </citation>
    <scope>NUCLEOTIDE SEQUENCE</scope>
    <source>
        <strain evidence="4">KPS</strain>
    </source>
</reference>
<dbReference type="NCBIfam" id="TIGR01764">
    <property type="entry name" value="excise"/>
    <property type="match status" value="1"/>
</dbReference>
<dbReference type="InterPro" id="IPR041657">
    <property type="entry name" value="HTH_17"/>
</dbReference>
<feature type="region of interest" description="Disordered" evidence="1">
    <location>
        <begin position="128"/>
        <end position="156"/>
    </location>
</feature>
<dbReference type="InterPro" id="IPR010093">
    <property type="entry name" value="SinI_DNA-bd"/>
</dbReference>
<keyword evidence="5" id="KW-1185">Reference proteome</keyword>
<evidence type="ECO:0000259" key="3">
    <source>
        <dbReference type="Pfam" id="PF12728"/>
    </source>
</evidence>
<dbReference type="RefSeq" id="WP_309540668.1">
    <property type="nucleotide sequence ID" value="NZ_CP133659.1"/>
</dbReference>
<evidence type="ECO:0000259" key="2">
    <source>
        <dbReference type="Pfam" id="PF12727"/>
    </source>
</evidence>
<sequence>MKQLLSTREVAKVLGVNEKMVYSLITEKGLPATKVTGKWLFPAHLVEQWLENNTVNHPERAGGTVQPGGGVLVLAGSNDLLLDKAMGLFADLNPGHIAAFANLGSLGGLRAMREGLCHMAASHLMEGGPGHAAEPAASGSAPAGGGSGGKSGRDYNFGHARQELDEAPAVVNFCIREQGYLVAPGNPNAVRDAGDIVRKGLRVVNRPLGTGTRLLFDTELSRVGADPLRIPGYGTEVRRHLDAGIEVLAGRADAAPGIRAVAGLLGIGFVPVQRERFDLLVPRARYFDRGVQLFLGMLVDARFRALADGFEGYDLSRAGRVVFPGDAP</sequence>
<evidence type="ECO:0000313" key="4">
    <source>
        <dbReference type="EMBL" id="WMW64585.1"/>
    </source>
</evidence>